<evidence type="ECO:0000313" key="2">
    <source>
        <dbReference type="Proteomes" id="UP000236536"/>
    </source>
</evidence>
<protein>
    <submittedName>
        <fullName evidence="1">Uncharacterized protein</fullName>
    </submittedName>
</protein>
<sequence length="115" mass="13513">MRAKAKKWLQDRLGITALVKENDRLNSLVKSQNRVIDKRLSELDKLTKIDADVGFRGNCTVILTGVYRGRAYVQFYDLTLDHFTRYVEQLRWERKENLIRHVDAPAQFRAAFDLT</sequence>
<dbReference type="RefSeq" id="WP_102874985.1">
    <property type="nucleotide sequence ID" value="NZ_CP010705.1"/>
</dbReference>
<proteinExistence type="predicted"/>
<organism evidence="1 2">
    <name type="scientific">Phaeobacter inhibens</name>
    <dbReference type="NCBI Taxonomy" id="221822"/>
    <lineage>
        <taxon>Bacteria</taxon>
        <taxon>Pseudomonadati</taxon>
        <taxon>Pseudomonadota</taxon>
        <taxon>Alphaproteobacteria</taxon>
        <taxon>Rhodobacterales</taxon>
        <taxon>Roseobacteraceae</taxon>
        <taxon>Phaeobacter</taxon>
    </lineage>
</organism>
<keyword evidence="2" id="KW-1185">Reference proteome</keyword>
<reference evidence="1 2" key="2">
    <citation type="journal article" date="2017" name="Int. J. Syst. Evol. Microbiol.">
        <title>Adaptation of Surface-Associated Bacteria to the Open Ocean: A Genomically Distinct Subpopulation of Phaeobacter gallaeciensis Colonizes Pacific Mesozooplankton.</title>
        <authorList>
            <person name="Freese H.M."/>
            <person name="Methner A."/>
            <person name="Overmann J."/>
        </authorList>
    </citation>
    <scope>NUCLEOTIDE SEQUENCE [LARGE SCALE GENOMIC DNA]</scope>
    <source>
        <strain evidence="1 2">P66</strain>
    </source>
</reference>
<reference evidence="1 2" key="1">
    <citation type="journal article" date="2017" name="Genome Biol. Evol.">
        <title>Trajectories and Drivers of Genome Evolution in Surface-Associated Marine Phaeobacter.</title>
        <authorList>
            <person name="Freese H.M."/>
            <person name="Sikorski J."/>
            <person name="Bunk B."/>
            <person name="Scheuner C."/>
            <person name="Meier-Kolthoff J.P."/>
            <person name="Sproer C."/>
            <person name="Gram L."/>
            <person name="Overmann J."/>
        </authorList>
    </citation>
    <scope>NUCLEOTIDE SEQUENCE [LARGE SCALE GENOMIC DNA]</scope>
    <source>
        <strain evidence="1 2">P66</strain>
    </source>
</reference>
<name>A0ABN5GTJ7_9RHOB</name>
<dbReference type="Proteomes" id="UP000236536">
    <property type="component" value="Chromosome"/>
</dbReference>
<accession>A0ABN5GTJ7</accession>
<gene>
    <name evidence="1" type="ORF">PhaeoP66_03229</name>
</gene>
<evidence type="ECO:0000313" key="1">
    <source>
        <dbReference type="EMBL" id="AUQ95971.1"/>
    </source>
</evidence>
<dbReference type="EMBL" id="CP010705">
    <property type="protein sequence ID" value="AUQ95971.1"/>
    <property type="molecule type" value="Genomic_DNA"/>
</dbReference>